<organism evidence="1 2">
    <name type="scientific">Gracilariopsis chorda</name>
    <dbReference type="NCBI Taxonomy" id="448386"/>
    <lineage>
        <taxon>Eukaryota</taxon>
        <taxon>Rhodophyta</taxon>
        <taxon>Florideophyceae</taxon>
        <taxon>Rhodymeniophycidae</taxon>
        <taxon>Gracilariales</taxon>
        <taxon>Gracilariaceae</taxon>
        <taxon>Gracilariopsis</taxon>
    </lineage>
</organism>
<gene>
    <name evidence="1" type="ORF">BWQ96_05297</name>
</gene>
<evidence type="ECO:0000313" key="1">
    <source>
        <dbReference type="EMBL" id="PXF44933.1"/>
    </source>
</evidence>
<dbReference type="EMBL" id="NBIV01000077">
    <property type="protein sequence ID" value="PXF44933.1"/>
    <property type="molecule type" value="Genomic_DNA"/>
</dbReference>
<dbReference type="OrthoDB" id="10378761at2759"/>
<reference evidence="1 2" key="1">
    <citation type="journal article" date="2018" name="Mol. Biol. Evol.">
        <title>Analysis of the draft genome of the red seaweed Gracilariopsis chorda provides insights into genome size evolution in Rhodophyta.</title>
        <authorList>
            <person name="Lee J."/>
            <person name="Yang E.C."/>
            <person name="Graf L."/>
            <person name="Yang J.H."/>
            <person name="Qiu H."/>
            <person name="Zel Zion U."/>
            <person name="Chan C.X."/>
            <person name="Stephens T.G."/>
            <person name="Weber A.P.M."/>
            <person name="Boo G.H."/>
            <person name="Boo S.M."/>
            <person name="Kim K.M."/>
            <person name="Shin Y."/>
            <person name="Jung M."/>
            <person name="Lee S.J."/>
            <person name="Yim H.S."/>
            <person name="Lee J.H."/>
            <person name="Bhattacharya D."/>
            <person name="Yoon H.S."/>
        </authorList>
    </citation>
    <scope>NUCLEOTIDE SEQUENCE [LARGE SCALE GENOMIC DNA]</scope>
    <source>
        <strain evidence="1 2">SKKU-2015</strain>
        <tissue evidence="1">Whole body</tissue>
    </source>
</reference>
<accession>A0A2V3IS37</accession>
<sequence length="171" mass="19535">MGISWSKTSDKNGETTSVWTSIDSKPVDRFYEPIALSTKLAPSTISQLRTQRQRYKWLVDFEVDVAYLQRRYNLCALPADLSDDVQRILVTPDMMRTMVESNHVTVNDLCNICAIHLSLQSDEANEENKLDICLVVDISRNGSQEDVDDIGGLTRRMYGYTNQTLQDEESY</sequence>
<keyword evidence="2" id="KW-1185">Reference proteome</keyword>
<evidence type="ECO:0000313" key="2">
    <source>
        <dbReference type="Proteomes" id="UP000247409"/>
    </source>
</evidence>
<dbReference type="Proteomes" id="UP000247409">
    <property type="component" value="Unassembled WGS sequence"/>
</dbReference>
<dbReference type="AlphaFoldDB" id="A0A2V3IS37"/>
<protein>
    <submittedName>
        <fullName evidence="1">Uncharacterized protein</fullName>
    </submittedName>
</protein>
<comment type="caution">
    <text evidence="1">The sequence shown here is derived from an EMBL/GenBank/DDBJ whole genome shotgun (WGS) entry which is preliminary data.</text>
</comment>
<proteinExistence type="predicted"/>
<name>A0A2V3IS37_9FLOR</name>